<dbReference type="EMBL" id="AADV02000001">
    <property type="protein sequence ID" value="EAM52955.1"/>
    <property type="molecule type" value="Genomic_DNA"/>
</dbReference>
<evidence type="ECO:0008006" key="3">
    <source>
        <dbReference type="Google" id="ProtNLM"/>
    </source>
</evidence>
<evidence type="ECO:0000313" key="1">
    <source>
        <dbReference type="EMBL" id="EAM52955.1"/>
    </source>
</evidence>
<protein>
    <recommendedName>
        <fullName evidence="3">Type II restriction enzyme HgiDI</fullName>
    </recommendedName>
</protein>
<organism evidence="1 2">
    <name type="scientific">Crocosphaera watsonii WH 8501</name>
    <dbReference type="NCBI Taxonomy" id="165597"/>
    <lineage>
        <taxon>Bacteria</taxon>
        <taxon>Bacillati</taxon>
        <taxon>Cyanobacteriota</taxon>
        <taxon>Cyanophyceae</taxon>
        <taxon>Oscillatoriophycideae</taxon>
        <taxon>Chroococcales</taxon>
        <taxon>Aphanothecaceae</taxon>
        <taxon>Crocosphaera</taxon>
    </lineage>
</organism>
<dbReference type="KEGG" id="cwa:CwatDRAFT_6135"/>
<name>Q4CAI1_CROWT</name>
<dbReference type="AlphaFoldDB" id="Q4CAI1"/>
<proteinExistence type="predicted"/>
<reference evidence="1" key="3">
    <citation type="submission" date="2016-12" db="EMBL/GenBank/DDBJ databases">
        <title>Annotation of the draft genome assembly of Crocosphaera watsonii WH 8501.</title>
        <authorList>
            <consortium name="US DOE Joint Genome Institute (JGI-ORNL)"/>
            <person name="Larimer F."/>
            <person name="Land M."/>
        </authorList>
    </citation>
    <scope>NUCLEOTIDE SEQUENCE</scope>
    <source>
        <strain evidence="1">WH 8501</strain>
    </source>
</reference>
<comment type="caution">
    <text evidence="1">The sequence shown here is derived from an EMBL/GenBank/DDBJ whole genome shotgun (WGS) entry which is preliminary data.</text>
</comment>
<dbReference type="GO" id="GO:0003677">
    <property type="term" value="F:DNA binding"/>
    <property type="evidence" value="ECO:0007669"/>
    <property type="project" value="InterPro"/>
</dbReference>
<dbReference type="Proteomes" id="UP000003922">
    <property type="component" value="Unassembled WGS sequence"/>
</dbReference>
<accession>Q4CAI1</accession>
<gene>
    <name evidence="1" type="ORF">CwatDRAFT_6135</name>
</gene>
<reference evidence="1" key="2">
    <citation type="submission" date="2005-06" db="EMBL/GenBank/DDBJ databases">
        <title>Sequencing of the draft genome and assembly of Crocosphaera watsonii WH 8501.</title>
        <authorList>
            <consortium name="US DOE Joint Genome Institute (JGI-PGF)"/>
            <person name="Copeland A."/>
            <person name="Lucas S."/>
            <person name="Lapidus A."/>
            <person name="Barry K."/>
            <person name="Detter C."/>
            <person name="Glavina T."/>
            <person name="Hammon N."/>
            <person name="Israni S."/>
            <person name="Pitluck S."/>
            <person name="Richardson P."/>
        </authorList>
    </citation>
    <scope>NUCLEOTIDE SEQUENCE [LARGE SCALE GENOMIC DNA]</scope>
    <source>
        <strain evidence="1">WH 8501</strain>
    </source>
</reference>
<dbReference type="Pfam" id="PF09519">
    <property type="entry name" value="RE_HindVP"/>
    <property type="match status" value="2"/>
</dbReference>
<keyword evidence="2" id="KW-1185">Reference proteome</keyword>
<evidence type="ECO:0000313" key="2">
    <source>
        <dbReference type="Proteomes" id="UP000003922"/>
    </source>
</evidence>
<dbReference type="GO" id="GO:0009307">
    <property type="term" value="P:DNA restriction-modification system"/>
    <property type="evidence" value="ECO:0007669"/>
    <property type="project" value="InterPro"/>
</dbReference>
<dbReference type="GO" id="GO:0009036">
    <property type="term" value="F:type II site-specific deoxyribonuclease activity"/>
    <property type="evidence" value="ECO:0007669"/>
    <property type="project" value="InterPro"/>
</dbReference>
<reference evidence="1" key="1">
    <citation type="submission" date="2004-02" db="EMBL/GenBank/DDBJ databases">
        <authorList>
            <consortium name="DOE Joint Genome Institute"/>
        </authorList>
    </citation>
    <scope>NUCLEOTIDE SEQUENCE [LARGE SCALE GENOMIC DNA]</scope>
    <source>
        <strain evidence="1">WH 8501</strain>
    </source>
</reference>
<dbReference type="InterPro" id="IPR019044">
    <property type="entry name" value="Restrct_endonuc_II_HindVP"/>
</dbReference>
<sequence length="206" mass="23550">MVMSDNYQPRLFGINQSNRDFTKKSSWGKNQFNSSFPAALACYMSCKNLQPVYLKLNHDLTVNHGKIDVSSLFGLHYDNCLDIFMWSNLAFTRLFIDAAKSELNSDKITRHKMCVVWLAKMLYDFANTSKINHTATIDEISLNTKNDKAFALSGSKTHQYMKSPELTKPRIKQEEINNIILGGGEKLLSPERRFDAIILNTPNLFD</sequence>